<reference evidence="1" key="1">
    <citation type="submission" date="2018-05" db="EMBL/GenBank/DDBJ databases">
        <title>Draft genome of Mucuna pruriens seed.</title>
        <authorList>
            <person name="Nnadi N.E."/>
            <person name="Vos R."/>
            <person name="Hasami M.H."/>
            <person name="Devisetty U.K."/>
            <person name="Aguiy J.C."/>
        </authorList>
    </citation>
    <scope>NUCLEOTIDE SEQUENCE [LARGE SCALE GENOMIC DNA]</scope>
    <source>
        <strain evidence="1">JCA_2017</strain>
    </source>
</reference>
<feature type="non-terminal residue" evidence="1">
    <location>
        <position position="145"/>
    </location>
</feature>
<dbReference type="AlphaFoldDB" id="A0A371H9I3"/>
<name>A0A371H9I3_MUCPR</name>
<evidence type="ECO:0000313" key="1">
    <source>
        <dbReference type="EMBL" id="RDX99458.1"/>
    </source>
</evidence>
<evidence type="ECO:0000313" key="2">
    <source>
        <dbReference type="Proteomes" id="UP000257109"/>
    </source>
</evidence>
<protein>
    <submittedName>
        <fullName evidence="1">Uncharacterized protein</fullName>
    </submittedName>
</protein>
<accession>A0A371H9I3</accession>
<dbReference type="EMBL" id="QJKJ01003226">
    <property type="protein sequence ID" value="RDX99458.1"/>
    <property type="molecule type" value="Genomic_DNA"/>
</dbReference>
<keyword evidence="2" id="KW-1185">Reference proteome</keyword>
<feature type="non-terminal residue" evidence="1">
    <location>
        <position position="1"/>
    </location>
</feature>
<organism evidence="1 2">
    <name type="scientific">Mucuna pruriens</name>
    <name type="common">Velvet bean</name>
    <name type="synonym">Dolichos pruriens</name>
    <dbReference type="NCBI Taxonomy" id="157652"/>
    <lineage>
        <taxon>Eukaryota</taxon>
        <taxon>Viridiplantae</taxon>
        <taxon>Streptophyta</taxon>
        <taxon>Embryophyta</taxon>
        <taxon>Tracheophyta</taxon>
        <taxon>Spermatophyta</taxon>
        <taxon>Magnoliopsida</taxon>
        <taxon>eudicotyledons</taxon>
        <taxon>Gunneridae</taxon>
        <taxon>Pentapetalae</taxon>
        <taxon>rosids</taxon>
        <taxon>fabids</taxon>
        <taxon>Fabales</taxon>
        <taxon>Fabaceae</taxon>
        <taxon>Papilionoideae</taxon>
        <taxon>50 kb inversion clade</taxon>
        <taxon>NPAAA clade</taxon>
        <taxon>indigoferoid/millettioid clade</taxon>
        <taxon>Phaseoleae</taxon>
        <taxon>Mucuna</taxon>
    </lineage>
</organism>
<sequence length="145" mass="16972">STTSLLLRNWFLKIVPTPNAYQRIFVSSLLFRNWLFDTALASNNYQRMRCRKPEGQDCGKIAHIRKSIVTRTIMIVVEQYFGVTKMLSCCVFMSWLKRPRLWQTFCTPITLFACSGEDFGKFRQNKGVLQLLGNNLQFLFSKEEK</sequence>
<gene>
    <name evidence="1" type="ORF">CR513_17490</name>
</gene>
<proteinExistence type="predicted"/>
<comment type="caution">
    <text evidence="1">The sequence shown here is derived from an EMBL/GenBank/DDBJ whole genome shotgun (WGS) entry which is preliminary data.</text>
</comment>
<dbReference type="Proteomes" id="UP000257109">
    <property type="component" value="Unassembled WGS sequence"/>
</dbReference>